<dbReference type="InterPro" id="IPR003439">
    <property type="entry name" value="ABC_transporter-like_ATP-bd"/>
</dbReference>
<gene>
    <name evidence="6" type="ORF">FO470_11065</name>
</gene>
<keyword evidence="2" id="KW-0813">Transport</keyword>
<dbReference type="InterPro" id="IPR003593">
    <property type="entry name" value="AAA+_ATPase"/>
</dbReference>
<dbReference type="Gene3D" id="3.40.50.300">
    <property type="entry name" value="P-loop containing nucleotide triphosphate hydrolases"/>
    <property type="match status" value="1"/>
</dbReference>
<dbReference type="PROSITE" id="PS50893">
    <property type="entry name" value="ABC_TRANSPORTER_2"/>
    <property type="match status" value="1"/>
</dbReference>
<evidence type="ECO:0000256" key="2">
    <source>
        <dbReference type="ARBA" id="ARBA00022448"/>
    </source>
</evidence>
<dbReference type="PANTHER" id="PTHR42788">
    <property type="entry name" value="TAURINE IMPORT ATP-BINDING PROTEIN-RELATED"/>
    <property type="match status" value="1"/>
</dbReference>
<dbReference type="GO" id="GO:0005524">
    <property type="term" value="F:ATP binding"/>
    <property type="evidence" value="ECO:0007669"/>
    <property type="project" value="UniProtKB-KW"/>
</dbReference>
<dbReference type="Proteomes" id="UP000315321">
    <property type="component" value="Unassembled WGS sequence"/>
</dbReference>
<dbReference type="PANTHER" id="PTHR42788:SF19">
    <property type="entry name" value="ALIPHATIC SULFONATES IMPORT ATP-BINDING PROTEIN SSUB 2"/>
    <property type="match status" value="1"/>
</dbReference>
<sequence length="248" mass="26779">MAAMSAIAIDIGEKRYPARAGAPARDIFRAFRLDIASGEFLVLLGASGLGKTTLLNIVAGLDREYRGTVRFDAGGGAGAVAPRIAYAFQNPRLLPWRTVLENVALPLPPGEESRRRALAMLEEVGLAELAPAYPERLSLGQQRRVALARAFVIEPEVLLMDEPFVSLDEVGAARLRDLLRRLLAGRPATVLFVTHDSREAVELASRIVVLEGTPARIAHDIGLHLSREERAAPGRLEELRRALAGAAG</sequence>
<evidence type="ECO:0000313" key="6">
    <source>
        <dbReference type="EMBL" id="TSJ62103.1"/>
    </source>
</evidence>
<dbReference type="SMART" id="SM00382">
    <property type="entry name" value="AAA"/>
    <property type="match status" value="1"/>
</dbReference>
<name>A0ABY3DQS2_9HYPH</name>
<keyword evidence="4 6" id="KW-0067">ATP-binding</keyword>
<evidence type="ECO:0000256" key="1">
    <source>
        <dbReference type="ARBA" id="ARBA00005417"/>
    </source>
</evidence>
<keyword evidence="7" id="KW-1185">Reference proteome</keyword>
<dbReference type="Pfam" id="PF00005">
    <property type="entry name" value="ABC_tran"/>
    <property type="match status" value="1"/>
</dbReference>
<dbReference type="EMBL" id="VMBP01000003">
    <property type="protein sequence ID" value="TSJ62103.1"/>
    <property type="molecule type" value="Genomic_DNA"/>
</dbReference>
<accession>A0ABY3DQS2</accession>
<dbReference type="InterPro" id="IPR017871">
    <property type="entry name" value="ABC_transporter-like_CS"/>
</dbReference>
<protein>
    <submittedName>
        <fullName evidence="6">ABC transporter ATP-binding protein</fullName>
    </submittedName>
</protein>
<comment type="similarity">
    <text evidence="1">Belongs to the ABC transporter superfamily.</text>
</comment>
<dbReference type="InterPro" id="IPR027417">
    <property type="entry name" value="P-loop_NTPase"/>
</dbReference>
<evidence type="ECO:0000256" key="3">
    <source>
        <dbReference type="ARBA" id="ARBA00022741"/>
    </source>
</evidence>
<evidence type="ECO:0000259" key="5">
    <source>
        <dbReference type="PROSITE" id="PS50893"/>
    </source>
</evidence>
<evidence type="ECO:0000313" key="7">
    <source>
        <dbReference type="Proteomes" id="UP000315321"/>
    </source>
</evidence>
<feature type="domain" description="ABC transporter" evidence="5">
    <location>
        <begin position="6"/>
        <end position="237"/>
    </location>
</feature>
<comment type="caution">
    <text evidence="6">The sequence shown here is derived from an EMBL/GenBank/DDBJ whole genome shotgun (WGS) entry which is preliminary data.</text>
</comment>
<proteinExistence type="inferred from homology"/>
<dbReference type="PROSITE" id="PS00211">
    <property type="entry name" value="ABC_TRANSPORTER_1"/>
    <property type="match status" value="1"/>
</dbReference>
<dbReference type="InterPro" id="IPR050166">
    <property type="entry name" value="ABC_transporter_ATP-bind"/>
</dbReference>
<evidence type="ECO:0000256" key="4">
    <source>
        <dbReference type="ARBA" id="ARBA00022840"/>
    </source>
</evidence>
<reference evidence="6 7" key="1">
    <citation type="submission" date="2019-07" db="EMBL/GenBank/DDBJ databases">
        <authorList>
            <person name="Grouzdev D.S."/>
        </authorList>
    </citation>
    <scope>NUCLEOTIDE SEQUENCE [LARGE SCALE GENOMIC DNA]</scope>
    <source>
        <strain evidence="6 7">3C</strain>
    </source>
</reference>
<organism evidence="6 7">
    <name type="scientific">Ancylobacter moscoviensis</name>
    <dbReference type="NCBI Taxonomy" id="2597768"/>
    <lineage>
        <taxon>Bacteria</taxon>
        <taxon>Pseudomonadati</taxon>
        <taxon>Pseudomonadota</taxon>
        <taxon>Alphaproteobacteria</taxon>
        <taxon>Hyphomicrobiales</taxon>
        <taxon>Xanthobacteraceae</taxon>
        <taxon>Ancylobacter</taxon>
    </lineage>
</organism>
<keyword evidence="3" id="KW-0547">Nucleotide-binding</keyword>
<dbReference type="SUPFAM" id="SSF52540">
    <property type="entry name" value="P-loop containing nucleoside triphosphate hydrolases"/>
    <property type="match status" value="1"/>
</dbReference>